<protein>
    <submittedName>
        <fullName evidence="1">MoaD/ThiS family protein</fullName>
    </submittedName>
</protein>
<gene>
    <name evidence="1" type="ORF">G1H10_04710</name>
</gene>
<dbReference type="InterPro" id="IPR012675">
    <property type="entry name" value="Beta-grasp_dom_sf"/>
</dbReference>
<proteinExistence type="predicted"/>
<name>A0A6L9S323_9ACTN</name>
<organism evidence="1 2">
    <name type="scientific">Phytoactinopolyspora halotolerans</name>
    <dbReference type="NCBI Taxonomy" id="1981512"/>
    <lineage>
        <taxon>Bacteria</taxon>
        <taxon>Bacillati</taxon>
        <taxon>Actinomycetota</taxon>
        <taxon>Actinomycetes</taxon>
        <taxon>Jiangellales</taxon>
        <taxon>Jiangellaceae</taxon>
        <taxon>Phytoactinopolyspora</taxon>
    </lineage>
</organism>
<dbReference type="CDD" id="cd17040">
    <property type="entry name" value="Ubl_MoaD_like"/>
    <property type="match status" value="1"/>
</dbReference>
<evidence type="ECO:0000313" key="1">
    <source>
        <dbReference type="EMBL" id="NED99462.1"/>
    </source>
</evidence>
<dbReference type="Gene3D" id="3.10.20.30">
    <property type="match status" value="1"/>
</dbReference>
<reference evidence="1 2" key="1">
    <citation type="submission" date="2020-02" db="EMBL/GenBank/DDBJ databases">
        <authorList>
            <person name="Li X.-J."/>
            <person name="Han X.-M."/>
        </authorList>
    </citation>
    <scope>NUCLEOTIDE SEQUENCE [LARGE SCALE GENOMIC DNA]</scope>
    <source>
        <strain evidence="1 2">CCTCC AB 2017055</strain>
    </source>
</reference>
<dbReference type="Pfam" id="PF02597">
    <property type="entry name" value="ThiS"/>
    <property type="match status" value="1"/>
</dbReference>
<dbReference type="SUPFAM" id="SSF54285">
    <property type="entry name" value="MoaD/ThiS"/>
    <property type="match status" value="1"/>
</dbReference>
<evidence type="ECO:0000313" key="2">
    <source>
        <dbReference type="Proteomes" id="UP000475214"/>
    </source>
</evidence>
<dbReference type="Proteomes" id="UP000475214">
    <property type="component" value="Unassembled WGS sequence"/>
</dbReference>
<dbReference type="AlphaFoldDB" id="A0A6L9S323"/>
<dbReference type="InterPro" id="IPR016155">
    <property type="entry name" value="Mopterin_synth/thiamin_S_b"/>
</dbReference>
<accession>A0A6L9S323</accession>
<dbReference type="EMBL" id="JAAGOA010000003">
    <property type="protein sequence ID" value="NED99462.1"/>
    <property type="molecule type" value="Genomic_DNA"/>
</dbReference>
<sequence>MAKVTLRYWAALRAAAGVSEESFDATTLAEALQAARSAHGENSRFGSVLSICAVVVDETPAGSADPAHVALRDGAVIELLPPYAGG</sequence>
<comment type="caution">
    <text evidence="1">The sequence shown here is derived from an EMBL/GenBank/DDBJ whole genome shotgun (WGS) entry which is preliminary data.</text>
</comment>
<keyword evidence="2" id="KW-1185">Reference proteome</keyword>
<dbReference type="InterPro" id="IPR003749">
    <property type="entry name" value="ThiS/MoaD-like"/>
</dbReference>